<dbReference type="PANTHER" id="PTHR38137:SF2">
    <property type="entry name" value="PRC-BARREL DOMAIN-CONTAINING PROTEIN"/>
    <property type="match status" value="1"/>
</dbReference>
<gene>
    <name evidence="2" type="ORF">SAMN04488694_13223</name>
</gene>
<sequence length="81" mass="9005">MDELLASDLRQKSVVGIDSSEVGIVHNIIMHVKSRTLDHLAVDPHGRFSSQSADFETTDDGRLLVPISCIQDIRDHILIRA</sequence>
<reference evidence="3" key="1">
    <citation type="submission" date="2016-10" db="EMBL/GenBank/DDBJ databases">
        <authorList>
            <person name="Varghese N."/>
            <person name="Submissions S."/>
        </authorList>
    </citation>
    <scope>NUCLEOTIDE SEQUENCE [LARGE SCALE GENOMIC DNA]</scope>
    <source>
        <strain evidence="3">CDM_6</strain>
    </source>
</reference>
<dbReference type="InterPro" id="IPR011033">
    <property type="entry name" value="PRC_barrel-like_sf"/>
</dbReference>
<dbReference type="RefSeq" id="WP_092935296.1">
    <property type="nucleotide sequence ID" value="NZ_FOIC01000032.1"/>
</dbReference>
<keyword evidence="3" id="KW-1185">Reference proteome</keyword>
<dbReference type="Pfam" id="PF05239">
    <property type="entry name" value="PRC"/>
    <property type="match status" value="1"/>
</dbReference>
<feature type="domain" description="PRC-barrel" evidence="1">
    <location>
        <begin position="1"/>
        <end position="80"/>
    </location>
</feature>
<dbReference type="EMBL" id="FOIC01000032">
    <property type="protein sequence ID" value="SEU05071.1"/>
    <property type="molecule type" value="Genomic_DNA"/>
</dbReference>
<protein>
    <submittedName>
        <fullName evidence="2">Sporulation protein YlmC, PRC-barrel domain family</fullName>
    </submittedName>
</protein>
<evidence type="ECO:0000313" key="2">
    <source>
        <dbReference type="EMBL" id="SEU05071.1"/>
    </source>
</evidence>
<dbReference type="Gene3D" id="2.30.30.240">
    <property type="entry name" value="PRC-barrel domain"/>
    <property type="match status" value="1"/>
</dbReference>
<dbReference type="PANTHER" id="PTHR38137">
    <property type="entry name" value="PRC-BARREL DOMAIN PROTEIN"/>
    <property type="match status" value="1"/>
</dbReference>
<dbReference type="InterPro" id="IPR027275">
    <property type="entry name" value="PRC-brl_dom"/>
</dbReference>
<proteinExistence type="predicted"/>
<name>A0A1I0J7B2_9EURY</name>
<evidence type="ECO:0000259" key="1">
    <source>
        <dbReference type="Pfam" id="PF05239"/>
    </source>
</evidence>
<evidence type="ECO:0000313" key="3">
    <source>
        <dbReference type="Proteomes" id="UP000199320"/>
    </source>
</evidence>
<dbReference type="Proteomes" id="UP000199320">
    <property type="component" value="Unassembled WGS sequence"/>
</dbReference>
<organism evidence="2 3">
    <name type="scientific">Natrinema hispanicum</name>
    <dbReference type="NCBI Taxonomy" id="392421"/>
    <lineage>
        <taxon>Archaea</taxon>
        <taxon>Methanobacteriati</taxon>
        <taxon>Methanobacteriota</taxon>
        <taxon>Stenosarchaea group</taxon>
        <taxon>Halobacteria</taxon>
        <taxon>Halobacteriales</taxon>
        <taxon>Natrialbaceae</taxon>
        <taxon>Natrinema</taxon>
    </lineage>
</organism>
<dbReference type="OrthoDB" id="85079at2157"/>
<dbReference type="AlphaFoldDB" id="A0A1I0J7B2"/>
<dbReference type="SUPFAM" id="SSF50346">
    <property type="entry name" value="PRC-barrel domain"/>
    <property type="match status" value="1"/>
</dbReference>
<accession>A0A1I0J7B2</accession>